<comment type="pathway">
    <text evidence="2">Cell wall biogenesis; peptidoglycan biosynthesis.</text>
</comment>
<dbReference type="Gene3D" id="3.90.190.20">
    <property type="entry name" value="Mur ligase, C-terminal domain"/>
    <property type="match status" value="1"/>
</dbReference>
<evidence type="ECO:0000313" key="11">
    <source>
        <dbReference type="EMBL" id="CAB4767087.1"/>
    </source>
</evidence>
<evidence type="ECO:0000256" key="1">
    <source>
        <dbReference type="ARBA" id="ARBA00004496"/>
    </source>
</evidence>
<dbReference type="Pfam" id="PF08245">
    <property type="entry name" value="Mur_ligase_M"/>
    <property type="match status" value="1"/>
</dbReference>
<protein>
    <submittedName>
        <fullName evidence="10">Unannotated protein</fullName>
    </submittedName>
</protein>
<dbReference type="GO" id="GO:0005737">
    <property type="term" value="C:cytoplasm"/>
    <property type="evidence" value="ECO:0007669"/>
    <property type="project" value="UniProtKB-SubCell"/>
</dbReference>
<proteinExistence type="inferred from homology"/>
<dbReference type="GO" id="GO:0051301">
    <property type="term" value="P:cell division"/>
    <property type="evidence" value="ECO:0007669"/>
    <property type="project" value="InterPro"/>
</dbReference>
<dbReference type="SUPFAM" id="SSF51984">
    <property type="entry name" value="MurCD N-terminal domain"/>
    <property type="match status" value="1"/>
</dbReference>
<dbReference type="EMBL" id="CAEZUK010000001">
    <property type="protein sequence ID" value="CAB4588423.1"/>
    <property type="molecule type" value="Genomic_DNA"/>
</dbReference>
<dbReference type="UniPathway" id="UPA00219"/>
<keyword evidence="3" id="KW-0963">Cytoplasm</keyword>
<evidence type="ECO:0000313" key="12">
    <source>
        <dbReference type="EMBL" id="CAB5109301.1"/>
    </source>
</evidence>
<accession>A0A6J6FN82</accession>
<evidence type="ECO:0000256" key="2">
    <source>
        <dbReference type="ARBA" id="ARBA00004752"/>
    </source>
</evidence>
<dbReference type="PANTHER" id="PTHR43692">
    <property type="entry name" value="UDP-N-ACETYLMURAMOYLALANINE--D-GLUTAMATE LIGASE"/>
    <property type="match status" value="1"/>
</dbReference>
<feature type="domain" description="Mur ligase central" evidence="8">
    <location>
        <begin position="116"/>
        <end position="248"/>
    </location>
</feature>
<dbReference type="NCBIfam" id="TIGR01087">
    <property type="entry name" value="murD"/>
    <property type="match status" value="1"/>
</dbReference>
<dbReference type="EMBL" id="CAFBRX010000003">
    <property type="protein sequence ID" value="CAB5109301.1"/>
    <property type="molecule type" value="Genomic_DNA"/>
</dbReference>
<evidence type="ECO:0000313" key="10">
    <source>
        <dbReference type="EMBL" id="CAB4588423.1"/>
    </source>
</evidence>
<dbReference type="GO" id="GO:0005524">
    <property type="term" value="F:ATP binding"/>
    <property type="evidence" value="ECO:0007669"/>
    <property type="project" value="UniProtKB-KW"/>
</dbReference>
<name>A0A6J6FN82_9ZZZZ</name>
<gene>
    <name evidence="9" type="ORF">UFOPK1421_00423</name>
    <name evidence="10" type="ORF">UFOPK1820_00004</name>
    <name evidence="11" type="ORF">UFOPK2921_00035</name>
    <name evidence="12" type="ORF">UFOPK4422_00076</name>
</gene>
<evidence type="ECO:0000256" key="3">
    <source>
        <dbReference type="ARBA" id="ARBA00022490"/>
    </source>
</evidence>
<dbReference type="SUPFAM" id="SSF53623">
    <property type="entry name" value="MurD-like peptide ligases, catalytic domain"/>
    <property type="match status" value="1"/>
</dbReference>
<dbReference type="Gene3D" id="3.40.1190.10">
    <property type="entry name" value="Mur-like, catalytic domain"/>
    <property type="match status" value="1"/>
</dbReference>
<dbReference type="EMBL" id="CAEZSL010000031">
    <property type="protein sequence ID" value="CAB4537014.1"/>
    <property type="molecule type" value="Genomic_DNA"/>
</dbReference>
<evidence type="ECO:0000256" key="5">
    <source>
        <dbReference type="ARBA" id="ARBA00022741"/>
    </source>
</evidence>
<dbReference type="InterPro" id="IPR036565">
    <property type="entry name" value="Mur-like_cat_sf"/>
</dbReference>
<dbReference type="GO" id="GO:0008360">
    <property type="term" value="P:regulation of cell shape"/>
    <property type="evidence" value="ECO:0007669"/>
    <property type="project" value="InterPro"/>
</dbReference>
<sequence>MSDQVLVYGVGIAGMATIRALMQRGIDFIAVDDHLSETQRRALADIDVAAIESPDDDLLKKLIANSAFVAPAPGIAEHHRVIIESLRQGKEMKTELDLAYDWESGRSGGARPIVTVTGTDGKTSTVLLTQAMLAASGRRPIACGNTEIPMVEALDMDVDTFVVEATSFRLAFVESFRSQASAWLNLAPDHLDWHTSMETYEAAKARLWRNLSATDTAIGFAGDATVMRHLRNVQARQIVVAEQSGDGDYFCREGKLCGPFGEITDTAAMYRSLPHDISNALVASALCHETGLGELAAMKAVLQTFVAPHHRIEFVAQAQGVSWFDDSKATTPHAALTALRGFESVVLIAGGRNKGLDLSAMAREPKRMKGVVAIGESADLIAQAFHGVCPVVFADSMDAAVSAALSLAAEGDTVLLSPGCTSLDWYGGYAERGDDFVRCLKEALESNVLRTQSNGVTS</sequence>
<keyword evidence="5" id="KW-0547">Nucleotide-binding</keyword>
<evidence type="ECO:0000313" key="9">
    <source>
        <dbReference type="EMBL" id="CAB4537014.1"/>
    </source>
</evidence>
<dbReference type="PANTHER" id="PTHR43692:SF1">
    <property type="entry name" value="UDP-N-ACETYLMURAMOYLALANINE--D-GLUTAMATE LIGASE"/>
    <property type="match status" value="1"/>
</dbReference>
<comment type="subcellular location">
    <subcellularLocation>
        <location evidence="1">Cytoplasm</location>
    </subcellularLocation>
</comment>
<organism evidence="10">
    <name type="scientific">freshwater metagenome</name>
    <dbReference type="NCBI Taxonomy" id="449393"/>
    <lineage>
        <taxon>unclassified sequences</taxon>
        <taxon>metagenomes</taxon>
        <taxon>ecological metagenomes</taxon>
    </lineage>
</organism>
<keyword evidence="6" id="KW-0067">ATP-binding</keyword>
<dbReference type="EMBL" id="CAEZZV010000002">
    <property type="protein sequence ID" value="CAB4767087.1"/>
    <property type="molecule type" value="Genomic_DNA"/>
</dbReference>
<dbReference type="InterPro" id="IPR036615">
    <property type="entry name" value="Mur_ligase_C_dom_sf"/>
</dbReference>
<keyword evidence="4" id="KW-0436">Ligase</keyword>
<dbReference type="HAMAP" id="MF_00639">
    <property type="entry name" value="MurD"/>
    <property type="match status" value="1"/>
</dbReference>
<dbReference type="InterPro" id="IPR013221">
    <property type="entry name" value="Mur_ligase_cen"/>
</dbReference>
<evidence type="ECO:0000256" key="4">
    <source>
        <dbReference type="ARBA" id="ARBA00022598"/>
    </source>
</evidence>
<evidence type="ECO:0000259" key="8">
    <source>
        <dbReference type="Pfam" id="PF08245"/>
    </source>
</evidence>
<dbReference type="SUPFAM" id="SSF53244">
    <property type="entry name" value="MurD-like peptide ligases, peptide-binding domain"/>
    <property type="match status" value="1"/>
</dbReference>
<dbReference type="InterPro" id="IPR004101">
    <property type="entry name" value="Mur_ligase_C"/>
</dbReference>
<dbReference type="GO" id="GO:0009252">
    <property type="term" value="P:peptidoglycan biosynthetic process"/>
    <property type="evidence" value="ECO:0007669"/>
    <property type="project" value="UniProtKB-UniPathway"/>
</dbReference>
<reference evidence="10" key="1">
    <citation type="submission" date="2020-05" db="EMBL/GenBank/DDBJ databases">
        <authorList>
            <person name="Chiriac C."/>
            <person name="Salcher M."/>
            <person name="Ghai R."/>
            <person name="Kavagutti S V."/>
        </authorList>
    </citation>
    <scope>NUCLEOTIDE SEQUENCE</scope>
</reference>
<evidence type="ECO:0000259" key="7">
    <source>
        <dbReference type="Pfam" id="PF02875"/>
    </source>
</evidence>
<dbReference type="AlphaFoldDB" id="A0A6J6FN82"/>
<dbReference type="GO" id="GO:0008764">
    <property type="term" value="F:UDP-N-acetylmuramoylalanine-D-glutamate ligase activity"/>
    <property type="evidence" value="ECO:0007669"/>
    <property type="project" value="UniProtKB-EC"/>
</dbReference>
<dbReference type="Pfam" id="PF02875">
    <property type="entry name" value="Mur_ligase_C"/>
    <property type="match status" value="1"/>
</dbReference>
<feature type="domain" description="Mur ligase C-terminal" evidence="7">
    <location>
        <begin position="310"/>
        <end position="418"/>
    </location>
</feature>
<evidence type="ECO:0000256" key="6">
    <source>
        <dbReference type="ARBA" id="ARBA00022840"/>
    </source>
</evidence>
<dbReference type="InterPro" id="IPR005762">
    <property type="entry name" value="MurD"/>
</dbReference>
<dbReference type="Gene3D" id="3.40.50.720">
    <property type="entry name" value="NAD(P)-binding Rossmann-like Domain"/>
    <property type="match status" value="1"/>
</dbReference>